<name>A0AAV0WIL7_9HEMI</name>
<protein>
    <submittedName>
        <fullName evidence="2">Uncharacterized protein</fullName>
    </submittedName>
</protein>
<feature type="region of interest" description="Disordered" evidence="1">
    <location>
        <begin position="46"/>
        <end position="69"/>
    </location>
</feature>
<evidence type="ECO:0000313" key="3">
    <source>
        <dbReference type="Proteomes" id="UP001160148"/>
    </source>
</evidence>
<dbReference type="Proteomes" id="UP001160148">
    <property type="component" value="Unassembled WGS sequence"/>
</dbReference>
<feature type="region of interest" description="Disordered" evidence="1">
    <location>
        <begin position="117"/>
        <end position="163"/>
    </location>
</feature>
<dbReference type="EMBL" id="CARXXK010000002">
    <property type="protein sequence ID" value="CAI6355666.1"/>
    <property type="molecule type" value="Genomic_DNA"/>
</dbReference>
<feature type="region of interest" description="Disordered" evidence="1">
    <location>
        <begin position="83"/>
        <end position="102"/>
    </location>
</feature>
<gene>
    <name evidence="2" type="ORF">MEUPH1_LOCUS11493</name>
</gene>
<reference evidence="2 3" key="1">
    <citation type="submission" date="2023-01" db="EMBL/GenBank/DDBJ databases">
        <authorList>
            <person name="Whitehead M."/>
        </authorList>
    </citation>
    <scope>NUCLEOTIDE SEQUENCE [LARGE SCALE GENOMIC DNA]</scope>
</reference>
<proteinExistence type="predicted"/>
<organism evidence="2 3">
    <name type="scientific">Macrosiphum euphorbiae</name>
    <name type="common">potato aphid</name>
    <dbReference type="NCBI Taxonomy" id="13131"/>
    <lineage>
        <taxon>Eukaryota</taxon>
        <taxon>Metazoa</taxon>
        <taxon>Ecdysozoa</taxon>
        <taxon>Arthropoda</taxon>
        <taxon>Hexapoda</taxon>
        <taxon>Insecta</taxon>
        <taxon>Pterygota</taxon>
        <taxon>Neoptera</taxon>
        <taxon>Paraneoptera</taxon>
        <taxon>Hemiptera</taxon>
        <taxon>Sternorrhyncha</taxon>
        <taxon>Aphidomorpha</taxon>
        <taxon>Aphidoidea</taxon>
        <taxon>Aphididae</taxon>
        <taxon>Macrosiphini</taxon>
        <taxon>Macrosiphum</taxon>
    </lineage>
</organism>
<feature type="compositionally biased region" description="Basic and acidic residues" evidence="1">
    <location>
        <begin position="146"/>
        <end position="163"/>
    </location>
</feature>
<keyword evidence="3" id="KW-1185">Reference proteome</keyword>
<evidence type="ECO:0000313" key="2">
    <source>
        <dbReference type="EMBL" id="CAI6355666.1"/>
    </source>
</evidence>
<evidence type="ECO:0000256" key="1">
    <source>
        <dbReference type="SAM" id="MobiDB-lite"/>
    </source>
</evidence>
<comment type="caution">
    <text evidence="2">The sequence shown here is derived from an EMBL/GenBank/DDBJ whole genome shotgun (WGS) entry which is preliminary data.</text>
</comment>
<sequence>MDGERSVNDLGKAAVVDFTVVAAGASVPLHVTFDEPLATVFQEGVGTSEPELRDQPGEPPAAAIDKPSKVACVRCRSRSTLRRGRRVRKRSHMRRIRSRSLRTRNYDCDRPFVVQMSEEEVAGDDRLGGDRKSKECLPPRTTGHSRPRDDGRQGDWHCGRENS</sequence>
<dbReference type="AlphaFoldDB" id="A0AAV0WIL7"/>
<accession>A0AAV0WIL7</accession>
<feature type="compositionally biased region" description="Basic and acidic residues" evidence="1">
    <location>
        <begin position="123"/>
        <end position="137"/>
    </location>
</feature>